<keyword evidence="1" id="KW-0812">Transmembrane</keyword>
<dbReference type="AlphaFoldDB" id="A0A1B2EVI3"/>
<dbReference type="RefSeq" id="WP_099514919.1">
    <property type="nucleotide sequence ID" value="NZ_CP016619.1"/>
</dbReference>
<evidence type="ECO:0008006" key="3">
    <source>
        <dbReference type="Google" id="ProtNLM"/>
    </source>
</evidence>
<accession>A0A1B2EVI3</accession>
<organism evidence="2">
    <name type="scientific">Microvirga ossetica</name>
    <dbReference type="NCBI Taxonomy" id="1882682"/>
    <lineage>
        <taxon>Bacteria</taxon>
        <taxon>Pseudomonadati</taxon>
        <taxon>Pseudomonadota</taxon>
        <taxon>Alphaproteobacteria</taxon>
        <taxon>Hyphomicrobiales</taxon>
        <taxon>Methylobacteriaceae</taxon>
        <taxon>Microvirga</taxon>
    </lineage>
</organism>
<dbReference type="EMBL" id="CP016619">
    <property type="protein sequence ID" value="ANY83977.1"/>
    <property type="molecule type" value="Genomic_DNA"/>
</dbReference>
<gene>
    <name evidence="2" type="ORF">BB934_37540</name>
</gene>
<dbReference type="KEGG" id="moc:BB934_37540"/>
<evidence type="ECO:0000256" key="1">
    <source>
        <dbReference type="SAM" id="Phobius"/>
    </source>
</evidence>
<proteinExistence type="predicted"/>
<keyword evidence="1" id="KW-0472">Membrane</keyword>
<feature type="transmembrane region" description="Helical" evidence="1">
    <location>
        <begin position="77"/>
        <end position="98"/>
    </location>
</feature>
<dbReference type="OrthoDB" id="5195424at2"/>
<feature type="transmembrane region" description="Helical" evidence="1">
    <location>
        <begin position="149"/>
        <end position="170"/>
    </location>
</feature>
<keyword evidence="2" id="KW-0614">Plasmid</keyword>
<evidence type="ECO:0000313" key="2">
    <source>
        <dbReference type="EMBL" id="ANY83977.1"/>
    </source>
</evidence>
<protein>
    <recommendedName>
        <fullName evidence="3">DUF1772 domain-containing protein</fullName>
    </recommendedName>
</protein>
<geneLocation type="plasmid" evidence="2">
    <name>unnamed2</name>
</geneLocation>
<keyword evidence="1" id="KW-1133">Transmembrane helix</keyword>
<name>A0A1B2EVI3_9HYPH</name>
<sequence length="174" mass="19177">MFLTLQVLSVFLVSIAMALALAHALELPGKMRLGKEAYLTVQPIYYPGFTTAAGFGEGGGMIAMFVLLVLTPAQSVAFWWTLAAFVVLVAMHAAYWVLTHPVNKFWLRDHEVRGFSAGFFAFDPLKRSAPAAPHEDSWMNYRDRWEYSHVLRAVLAAISLISLVIGVALCEASA</sequence>
<reference evidence="2" key="1">
    <citation type="submission" date="2016-07" db="EMBL/GenBank/DDBJ databases">
        <title>Microvirga ossetica sp. nov. a new species of rhizobia isolated from root nodules of the legume species Vicia alpestris Steven originated from North Ossetia region in the Caucasus.</title>
        <authorList>
            <person name="Safronova V.I."/>
            <person name="Kuznetsova I.G."/>
            <person name="Sazanova A.L."/>
            <person name="Belimov A."/>
            <person name="Andronov E."/>
            <person name="Osledkin Y.S."/>
            <person name="Onishchuk O.P."/>
            <person name="Kurchak O.N."/>
            <person name="Shaposhnikov A.I."/>
            <person name="Willems A."/>
            <person name="Tikhonovich I.A."/>
        </authorList>
    </citation>
    <scope>NUCLEOTIDE SEQUENCE [LARGE SCALE GENOMIC DNA]</scope>
    <source>
        <strain evidence="2">V5/3M</strain>
        <plasmid evidence="2">unnamed2</plasmid>
    </source>
</reference>
<feature type="transmembrane region" description="Helical" evidence="1">
    <location>
        <begin position="48"/>
        <end position="70"/>
    </location>
</feature>